<dbReference type="PANTHER" id="PTHR47234">
    <property type="match status" value="1"/>
</dbReference>
<protein>
    <submittedName>
        <fullName evidence="12">TonB-dependent receptor</fullName>
    </submittedName>
</protein>
<dbReference type="InterPro" id="IPR036942">
    <property type="entry name" value="Beta-barrel_TonB_sf"/>
</dbReference>
<evidence type="ECO:0000256" key="8">
    <source>
        <dbReference type="ARBA" id="ARBA00023237"/>
    </source>
</evidence>
<dbReference type="PROSITE" id="PS52016">
    <property type="entry name" value="TONB_DEPENDENT_REC_3"/>
    <property type="match status" value="1"/>
</dbReference>
<comment type="similarity">
    <text evidence="9 11">Belongs to the TonB-dependent receptor family.</text>
</comment>
<evidence type="ECO:0000256" key="10">
    <source>
        <dbReference type="PROSITE-ProRule" id="PRU10144"/>
    </source>
</evidence>
<evidence type="ECO:0000256" key="1">
    <source>
        <dbReference type="ARBA" id="ARBA00004571"/>
    </source>
</evidence>
<evidence type="ECO:0000313" key="12">
    <source>
        <dbReference type="EMBL" id="AUN32270.1"/>
    </source>
</evidence>
<dbReference type="KEGG" id="ncb:C0V82_17920"/>
<keyword evidence="2 9" id="KW-0813">Transport</keyword>
<dbReference type="InterPro" id="IPR037066">
    <property type="entry name" value="Plug_dom_sf"/>
</dbReference>
<evidence type="ECO:0000256" key="4">
    <source>
        <dbReference type="ARBA" id="ARBA00022692"/>
    </source>
</evidence>
<keyword evidence="13" id="KW-1185">Reference proteome</keyword>
<dbReference type="EMBL" id="CP025612">
    <property type="protein sequence ID" value="AUN32270.1"/>
    <property type="molecule type" value="Genomic_DNA"/>
</dbReference>
<dbReference type="Pfam" id="PF00593">
    <property type="entry name" value="TonB_dep_Rec_b-barrel"/>
    <property type="match status" value="1"/>
</dbReference>
<keyword evidence="3 9" id="KW-1134">Transmembrane beta strand</keyword>
<evidence type="ECO:0000256" key="6">
    <source>
        <dbReference type="ARBA" id="ARBA00023077"/>
    </source>
</evidence>
<evidence type="ECO:0000256" key="11">
    <source>
        <dbReference type="RuleBase" id="RU003357"/>
    </source>
</evidence>
<dbReference type="GO" id="GO:0009279">
    <property type="term" value="C:cell outer membrane"/>
    <property type="evidence" value="ECO:0007669"/>
    <property type="project" value="UniProtKB-SubCell"/>
</dbReference>
<proteinExistence type="inferred from homology"/>
<dbReference type="SUPFAM" id="SSF56935">
    <property type="entry name" value="Porins"/>
    <property type="match status" value="1"/>
</dbReference>
<dbReference type="InterPro" id="IPR000531">
    <property type="entry name" value="Beta-barrel_TonB"/>
</dbReference>
<feature type="short sequence motif" description="TonB C-terminal box" evidence="10">
    <location>
        <begin position="963"/>
        <end position="980"/>
    </location>
</feature>
<dbReference type="Gene3D" id="2.40.170.20">
    <property type="entry name" value="TonB-dependent receptor, beta-barrel domain"/>
    <property type="match status" value="1"/>
</dbReference>
<evidence type="ECO:0000313" key="13">
    <source>
        <dbReference type="Proteomes" id="UP000234752"/>
    </source>
</evidence>
<dbReference type="Gene3D" id="2.170.130.10">
    <property type="entry name" value="TonB-dependent receptor, plug domain"/>
    <property type="match status" value="1"/>
</dbReference>
<dbReference type="InterPro" id="IPR010917">
    <property type="entry name" value="TonB_rcpt_CS"/>
</dbReference>
<keyword evidence="8 9" id="KW-0998">Cell outer membrane</keyword>
<evidence type="ECO:0000256" key="2">
    <source>
        <dbReference type="ARBA" id="ARBA00022448"/>
    </source>
</evidence>
<accession>A0A2K9NGN6</accession>
<dbReference type="PROSITE" id="PS01156">
    <property type="entry name" value="TONB_DEPENDENT_REC_2"/>
    <property type="match status" value="1"/>
</dbReference>
<keyword evidence="7 9" id="KW-0472">Membrane</keyword>
<dbReference type="AlphaFoldDB" id="A0A2K9NGN6"/>
<dbReference type="OrthoDB" id="7582244at2"/>
<dbReference type="RefSeq" id="WP_102113812.1">
    <property type="nucleotide sequence ID" value="NZ_BMGN01000006.1"/>
</dbReference>
<dbReference type="InterPro" id="IPR039426">
    <property type="entry name" value="TonB-dep_rcpt-like"/>
</dbReference>
<sequence>MKMIKTRPPVHDRLRQTASPLALSLAAGMMLAGPALAQQADAGKTELIEEIVVTGSLIQRPNNVAVSPITTVSTESIKESGQVEVEAALNQLPSFTAAGTASTGGQGGGGRASLNLRGLGSNRNLVLLNGKRLPLSDINGNVDINILPEAIIGSVDVITGGASAIYGSDAMSGVVNFKTIQPFDGVRADVQFGQDERGDVFKKSASVTLGSAFAEDKGHMMLTASYTDRPGLQGSKRSFFEFVTPSSFIGTGTYVPNAANLPTQAAINSVFAKYGVTSTVGRTLNLGFNNDGSLFVQTGALNYKGPTDNGYAIIAGNVRMPVGQQVQFQNSLERKTAFGSFDYEVAEGVTAYGQFMYVDSVVNTESGGSLTQIGNLTTIPTTNPFIPADLRTILASRPNPNAPFTWNGRYVGIADKNWDEQYKVSQFALGLKGDLAGSWKWDLYSSYDESLHDQALYNAVVKSKVQSLLNAADGGNSLCAGGFNPFGISNSTRISDACKTYMTKTALSTEKLTQTQVQGQLSGPVVELPAGPLQVALLTSYRRNTYRFTPDSDLAAQNIEAVTGSASARGNINLKEIAGQVDIPLISGAEFAEELAIGAAARYSDYSTTGSVKSYEGDMRWKPVDALMLRGSYQRAVRAPNIGELFSPPTGTQVQFGTPPASVGDPCDVRSIARTGTGGAQVRALCIAQGVPANVIDTYTFPTTATGGTIRGNLGLTPEKADTFNIGTVLTVPGDSPWYGGTTISVDYYNIKIKEVISGVPGLTTLSKCYNLDGSNPTYAATNEFCQLLTRDAQGQLQDVSLPFLNLGGLETDGIDVQINWSASLSDIGADVGDPSAEIYVTPVIGWVNHYNIQTLPGSAFQDYVNTSTLGRALPRWKALTTVGYRSDLFGVGLRWRYQGAMDDVTAVTTPTNPSRGVPAYNLFDLFGNVRVNESIELRAGVTNLFDRGLPIVASSQNSTDVAVYDAVGRSYYVGLRAKF</sequence>
<gene>
    <name evidence="12" type="ORF">C0V82_17920</name>
</gene>
<evidence type="ECO:0000256" key="5">
    <source>
        <dbReference type="ARBA" id="ARBA00022729"/>
    </source>
</evidence>
<keyword evidence="12" id="KW-0675">Receptor</keyword>
<evidence type="ECO:0000256" key="3">
    <source>
        <dbReference type="ARBA" id="ARBA00022452"/>
    </source>
</evidence>
<evidence type="ECO:0000256" key="7">
    <source>
        <dbReference type="ARBA" id="ARBA00023136"/>
    </source>
</evidence>
<keyword evidence="5" id="KW-0732">Signal</keyword>
<dbReference type="Pfam" id="PF07715">
    <property type="entry name" value="Plug"/>
    <property type="match status" value="1"/>
</dbReference>
<dbReference type="InterPro" id="IPR012910">
    <property type="entry name" value="Plug_dom"/>
</dbReference>
<keyword evidence="6 11" id="KW-0798">TonB box</keyword>
<keyword evidence="4 9" id="KW-0812">Transmembrane</keyword>
<organism evidence="12 13">
    <name type="scientific">Niveispirillum cyanobacteriorum</name>
    <dbReference type="NCBI Taxonomy" id="1612173"/>
    <lineage>
        <taxon>Bacteria</taxon>
        <taxon>Pseudomonadati</taxon>
        <taxon>Pseudomonadota</taxon>
        <taxon>Alphaproteobacteria</taxon>
        <taxon>Rhodospirillales</taxon>
        <taxon>Azospirillaceae</taxon>
        <taxon>Niveispirillum</taxon>
    </lineage>
</organism>
<reference evidence="12 13" key="1">
    <citation type="submission" date="2017-12" db="EMBL/GenBank/DDBJ databases">
        <title>Genomes of bacteria within cyanobacterial aggregates.</title>
        <authorList>
            <person name="Cai H."/>
        </authorList>
    </citation>
    <scope>NUCLEOTIDE SEQUENCE [LARGE SCALE GENOMIC DNA]</scope>
    <source>
        <strain evidence="12 13">TH16</strain>
    </source>
</reference>
<dbReference type="PANTHER" id="PTHR47234:SF2">
    <property type="entry name" value="TONB-DEPENDENT RECEPTOR"/>
    <property type="match status" value="1"/>
</dbReference>
<comment type="subcellular location">
    <subcellularLocation>
        <location evidence="1 9">Cell outer membrane</location>
        <topology evidence="1 9">Multi-pass membrane protein</topology>
    </subcellularLocation>
</comment>
<name>A0A2K9NGN6_9PROT</name>
<evidence type="ECO:0000256" key="9">
    <source>
        <dbReference type="PROSITE-ProRule" id="PRU01360"/>
    </source>
</evidence>
<dbReference type="Proteomes" id="UP000234752">
    <property type="component" value="Chromosome eg_2"/>
</dbReference>